<comment type="caution">
    <text evidence="2">The sequence shown here is derived from an EMBL/GenBank/DDBJ whole genome shotgun (WGS) entry which is preliminary data.</text>
</comment>
<accession>A0A9W8CCQ6</accession>
<evidence type="ECO:0000313" key="3">
    <source>
        <dbReference type="Proteomes" id="UP001164776"/>
    </source>
</evidence>
<gene>
    <name evidence="2" type="ORF">BS78_K074000</name>
</gene>
<proteinExistence type="predicted"/>
<feature type="compositionally biased region" description="Basic residues" evidence="1">
    <location>
        <begin position="51"/>
        <end position="60"/>
    </location>
</feature>
<dbReference type="AlphaFoldDB" id="A0A9W8CCQ6"/>
<organism evidence="2 3">
    <name type="scientific">Paspalum vaginatum</name>
    <name type="common">seashore paspalum</name>
    <dbReference type="NCBI Taxonomy" id="158149"/>
    <lineage>
        <taxon>Eukaryota</taxon>
        <taxon>Viridiplantae</taxon>
        <taxon>Streptophyta</taxon>
        <taxon>Embryophyta</taxon>
        <taxon>Tracheophyta</taxon>
        <taxon>Spermatophyta</taxon>
        <taxon>Magnoliopsida</taxon>
        <taxon>Liliopsida</taxon>
        <taxon>Poales</taxon>
        <taxon>Poaceae</taxon>
        <taxon>PACMAD clade</taxon>
        <taxon>Panicoideae</taxon>
        <taxon>Andropogonodae</taxon>
        <taxon>Paspaleae</taxon>
        <taxon>Paspalinae</taxon>
        <taxon>Paspalum</taxon>
    </lineage>
</organism>
<keyword evidence="3" id="KW-1185">Reference proteome</keyword>
<protein>
    <submittedName>
        <fullName evidence="2">Uncharacterized protein</fullName>
    </submittedName>
</protein>
<dbReference type="Proteomes" id="UP001164776">
    <property type="component" value="Unassembled WGS sequence"/>
</dbReference>
<reference evidence="2 3" key="1">
    <citation type="submission" date="2022-10" db="EMBL/GenBank/DDBJ databases">
        <title>WGS assembly of Paspalum vaginatum 540-79.</title>
        <authorList>
            <person name="Sun G."/>
            <person name="Wase N."/>
            <person name="Shu S."/>
            <person name="Jenkins J."/>
            <person name="Zhou B."/>
            <person name="Torres-Rodriguez J."/>
            <person name="Chen C."/>
            <person name="Sandor L."/>
            <person name="Plott C."/>
            <person name="Yoshinga Y."/>
            <person name="Daum C."/>
            <person name="Qi P."/>
            <person name="Barry K."/>
            <person name="Lipzen A."/>
            <person name="Berry L."/>
            <person name="Pedersen C."/>
            <person name="Gottilla T."/>
            <person name="Foltz A."/>
            <person name="Yu H."/>
            <person name="O'Malley R."/>
            <person name="Zhang C."/>
            <person name="Devos K."/>
            <person name="Sigmon B."/>
            <person name="Yu B."/>
            <person name="Obata T."/>
            <person name="Schmutz J."/>
            <person name="Schnable J."/>
        </authorList>
    </citation>
    <scope>NUCLEOTIDE SEQUENCE [LARGE SCALE GENOMIC DNA]</scope>
    <source>
        <strain evidence="3">cv. 540-79</strain>
    </source>
</reference>
<feature type="region of interest" description="Disordered" evidence="1">
    <location>
        <begin position="18"/>
        <end position="99"/>
    </location>
</feature>
<evidence type="ECO:0000313" key="2">
    <source>
        <dbReference type="EMBL" id="KAJ1254379.1"/>
    </source>
</evidence>
<dbReference type="EMBL" id="MU630110">
    <property type="protein sequence ID" value="KAJ1254379.1"/>
    <property type="molecule type" value="Genomic_DNA"/>
</dbReference>
<feature type="compositionally biased region" description="Polar residues" evidence="1">
    <location>
        <begin position="79"/>
        <end position="89"/>
    </location>
</feature>
<evidence type="ECO:0000256" key="1">
    <source>
        <dbReference type="SAM" id="MobiDB-lite"/>
    </source>
</evidence>
<name>A0A9W8CCQ6_9POAL</name>
<sequence>MHPAADGDTSLMRVRANAAYTGRSARRMRPVGSGDTGWRARRILPVGGSRHGAKVGRIRPRPLQAGPAGASRPRRPTCRSWSSLRTSPAVTDAAASSPG</sequence>